<dbReference type="InterPro" id="IPR026287">
    <property type="entry name" value="SoFic-like"/>
</dbReference>
<dbReference type="SUPFAM" id="SSF140931">
    <property type="entry name" value="Fic-like"/>
    <property type="match status" value="1"/>
</dbReference>
<dbReference type="InterPro" id="IPR003812">
    <property type="entry name" value="Fido"/>
</dbReference>
<dbReference type="InterPro" id="IPR040198">
    <property type="entry name" value="Fido_containing"/>
</dbReference>
<evidence type="ECO:0000256" key="1">
    <source>
        <dbReference type="SAM" id="Phobius"/>
    </source>
</evidence>
<name>A0A6B0GIK8_9EURY</name>
<feature type="domain" description="Fido" evidence="2">
    <location>
        <begin position="134"/>
        <end position="288"/>
    </location>
</feature>
<organism evidence="3 4">
    <name type="scientific">Halomarina oriensis</name>
    <dbReference type="NCBI Taxonomy" id="671145"/>
    <lineage>
        <taxon>Archaea</taxon>
        <taxon>Methanobacteriati</taxon>
        <taxon>Methanobacteriota</taxon>
        <taxon>Stenosarchaea group</taxon>
        <taxon>Halobacteria</taxon>
        <taxon>Halobacteriales</taxon>
        <taxon>Natronomonadaceae</taxon>
        <taxon>Halomarina</taxon>
    </lineage>
</organism>
<sequence length="402" mass="45254">MKDGYLIDSPAPGRYLPVDSSVSAPVSKFYLPDDLPPELTLSDEVVAAYGRAMHSLGRLDGFWSEIPNPDIVLGLFIYKEAEQSSQVEGTRVTVTDMYRQGISSKDVREARNYAEALREAVNRLTAEGRSRTNVTNELLKTVHERLMEDGRTDDEDLRPGQFRSGFAWIEEDTGSLGTQIRFVPPKAEVAVRKMEDFERYVRSVGRYPDLMDIAILHYQFETLHPFADGNGRVGRLLIVLLLIATDILVYPLFYLSSYINRNRSAYTDSLLAVNEDGAWNDWLLFFLDGIREQADDGFSRAKLLIGLRESYRSRFGDTSPSVRALADAVFVEPVFTVSRAAELIDMTYPAANKAIDELVSEGVLEETTGKQRYREFAAVDVLELLDRPSDDIPSPARLLSEK</sequence>
<dbReference type="Pfam" id="PF13784">
    <property type="entry name" value="Fic_N"/>
    <property type="match status" value="1"/>
</dbReference>
<dbReference type="Gene3D" id="1.10.3290.10">
    <property type="entry name" value="Fido-like domain"/>
    <property type="match status" value="1"/>
</dbReference>
<protein>
    <submittedName>
        <fullName evidence="3">Fic family protein</fullName>
    </submittedName>
</protein>
<evidence type="ECO:0000313" key="4">
    <source>
        <dbReference type="Proteomes" id="UP000451471"/>
    </source>
</evidence>
<dbReference type="PROSITE" id="PS51459">
    <property type="entry name" value="FIDO"/>
    <property type="match status" value="1"/>
</dbReference>
<keyword evidence="1" id="KW-0812">Transmembrane</keyword>
<dbReference type="AlphaFoldDB" id="A0A6B0GIK8"/>
<dbReference type="Proteomes" id="UP000451471">
    <property type="component" value="Unassembled WGS sequence"/>
</dbReference>
<dbReference type="InterPro" id="IPR036597">
    <property type="entry name" value="Fido-like_dom_sf"/>
</dbReference>
<dbReference type="OrthoDB" id="350952at2157"/>
<dbReference type="InterPro" id="IPR025758">
    <property type="entry name" value="Fic/DOC_N"/>
</dbReference>
<proteinExistence type="predicted"/>
<keyword evidence="1" id="KW-0472">Membrane</keyword>
<evidence type="ECO:0000313" key="3">
    <source>
        <dbReference type="EMBL" id="MWG34712.1"/>
    </source>
</evidence>
<dbReference type="PANTHER" id="PTHR13504">
    <property type="entry name" value="FIDO DOMAIN-CONTAINING PROTEIN DDB_G0283145"/>
    <property type="match status" value="1"/>
</dbReference>
<dbReference type="RefSeq" id="WP_158204359.1">
    <property type="nucleotide sequence ID" value="NZ_WSZK01000015.1"/>
</dbReference>
<keyword evidence="1" id="KW-1133">Transmembrane helix</keyword>
<dbReference type="EMBL" id="WSZK01000015">
    <property type="protein sequence ID" value="MWG34712.1"/>
    <property type="molecule type" value="Genomic_DNA"/>
</dbReference>
<accession>A0A6B0GIK8</accession>
<keyword evidence="4" id="KW-1185">Reference proteome</keyword>
<comment type="caution">
    <text evidence="3">The sequence shown here is derived from an EMBL/GenBank/DDBJ whole genome shotgun (WGS) entry which is preliminary data.</text>
</comment>
<feature type="transmembrane region" description="Helical" evidence="1">
    <location>
        <begin position="236"/>
        <end position="255"/>
    </location>
</feature>
<gene>
    <name evidence="3" type="ORF">GQS65_09455</name>
</gene>
<dbReference type="Pfam" id="PF02661">
    <property type="entry name" value="Fic"/>
    <property type="match status" value="1"/>
</dbReference>
<dbReference type="PANTHER" id="PTHR13504:SF38">
    <property type="entry name" value="FIDO DOMAIN-CONTAINING PROTEIN"/>
    <property type="match status" value="1"/>
</dbReference>
<reference evidence="3 4" key="1">
    <citation type="submission" date="2019-12" db="EMBL/GenBank/DDBJ databases">
        <title>Halocatena pleomorpha gen. nov. sp. nov., an extremely halophilic archaeon of family Halobacteriaceae isolated from saltpan soil.</title>
        <authorList>
            <person name="Pal Y."/>
            <person name="Verma A."/>
            <person name="Krishnamurthi S."/>
            <person name="Kumar P."/>
        </authorList>
    </citation>
    <scope>NUCLEOTIDE SEQUENCE [LARGE SCALE GENOMIC DNA]</scope>
    <source>
        <strain evidence="3 4">JCM 16495</strain>
    </source>
</reference>
<dbReference type="PIRSF" id="PIRSF038925">
    <property type="entry name" value="AMP-prot_trans"/>
    <property type="match status" value="1"/>
</dbReference>
<evidence type="ECO:0000259" key="2">
    <source>
        <dbReference type="PROSITE" id="PS51459"/>
    </source>
</evidence>